<protein>
    <recommendedName>
        <fullName evidence="1">HEPN/Toprim N-terminal domain-containing protein</fullName>
    </recommendedName>
</protein>
<dbReference type="Pfam" id="PF18871">
    <property type="entry name" value="HEPN_Toprim_N"/>
    <property type="match status" value="2"/>
</dbReference>
<keyword evidence="2" id="KW-0614">Plasmid</keyword>
<dbReference type="InterPro" id="IPR041487">
    <property type="entry name" value="HEPN/Toprim-NTD1"/>
</dbReference>
<geneLocation type="plasmid" evidence="2 3">
    <name>3</name>
</geneLocation>
<dbReference type="OrthoDB" id="5141316at2"/>
<accession>A0A4U8Z7Z7</accession>
<evidence type="ECO:0000313" key="2">
    <source>
        <dbReference type="EMBL" id="VFU17693.1"/>
    </source>
</evidence>
<proteinExistence type="predicted"/>
<dbReference type="AlphaFoldDB" id="A0A4U8Z7Z7"/>
<gene>
    <name evidence="2" type="ORF">MTUNDRAET4_0203</name>
</gene>
<feature type="domain" description="HEPN/Toprim N-terminal" evidence="1">
    <location>
        <begin position="158"/>
        <end position="211"/>
    </location>
</feature>
<dbReference type="Proteomes" id="UP000294360">
    <property type="component" value="Plasmid 3"/>
</dbReference>
<evidence type="ECO:0000259" key="1">
    <source>
        <dbReference type="Pfam" id="PF18871"/>
    </source>
</evidence>
<reference evidence="2 3" key="1">
    <citation type="submission" date="2019-03" db="EMBL/GenBank/DDBJ databases">
        <authorList>
            <person name="Kox A.R. M."/>
        </authorList>
    </citation>
    <scope>NUCLEOTIDE SEQUENCE [LARGE SCALE GENOMIC DNA]</scope>
    <source>
        <strain evidence="2">MTUNDRAET4 annotated genome</strain>
        <plasmid evidence="3">3</plasmid>
    </source>
</reference>
<sequence>MGSMISLAVGRLEVDWGKNNGFVDHSALFQSDDTAQIPYYYAGQEIEGADGAPDWEVITELKEGLSKPLAQVIERINLLGHTHSVCDAEFAALAEFNGFDATTFSFSDLREALASIDVSSLSPNYGEGSEDFGKFFRRQILPRLGLKASGPDPMELGCIAEGMENLSAYTILHLLAENPTARGLNVQWAFNDVEDGGWAKRSDFVKPVDQSSRFLIVTEGSSDAAIIGNGFRLLRPHIADFFDFVDMEEGYPFTGTGNVFRFVQGLISIRVLNNVIVVYDNDAEGAANFERTRQLNLPANLAVIKLPELACFKAFTTVGPNGRHLANINSRAAAIECYLDLPADAAVRWSSYNAKIGAYQGELVGKEKYARAFLDLRARSTAYRFDNIASVLDVIVRTATNMREKLMAETFADLYSGRLESL</sequence>
<organism evidence="2 3">
    <name type="scientific">Methylocella tundrae</name>
    <dbReference type="NCBI Taxonomy" id="227605"/>
    <lineage>
        <taxon>Bacteria</taxon>
        <taxon>Pseudomonadati</taxon>
        <taxon>Pseudomonadota</taxon>
        <taxon>Alphaproteobacteria</taxon>
        <taxon>Hyphomicrobiales</taxon>
        <taxon>Beijerinckiaceae</taxon>
        <taxon>Methylocella</taxon>
    </lineage>
</organism>
<dbReference type="EMBL" id="LR536452">
    <property type="protein sequence ID" value="VFU17693.1"/>
    <property type="molecule type" value="Genomic_DNA"/>
</dbReference>
<feature type="domain" description="HEPN/Toprim N-terminal" evidence="1">
    <location>
        <begin position="1"/>
        <end position="93"/>
    </location>
</feature>
<name>A0A4U8Z7Z7_METTU</name>
<evidence type="ECO:0000313" key="3">
    <source>
        <dbReference type="Proteomes" id="UP000294360"/>
    </source>
</evidence>
<dbReference type="RefSeq" id="WP_134493464.1">
    <property type="nucleotide sequence ID" value="NZ_CP139087.1"/>
</dbReference>
<dbReference type="KEGG" id="mtun:MTUNDRAET4_0203.2"/>